<dbReference type="InterPro" id="IPR029071">
    <property type="entry name" value="Ubiquitin-like_domsf"/>
</dbReference>
<protein>
    <recommendedName>
        <fullName evidence="3">Ubiquitin-like domain-containing protein</fullName>
    </recommendedName>
</protein>
<organism evidence="1 2">
    <name type="scientific">Mycena metata</name>
    <dbReference type="NCBI Taxonomy" id="1033252"/>
    <lineage>
        <taxon>Eukaryota</taxon>
        <taxon>Fungi</taxon>
        <taxon>Dikarya</taxon>
        <taxon>Basidiomycota</taxon>
        <taxon>Agaricomycotina</taxon>
        <taxon>Agaricomycetes</taxon>
        <taxon>Agaricomycetidae</taxon>
        <taxon>Agaricales</taxon>
        <taxon>Marasmiineae</taxon>
        <taxon>Mycenaceae</taxon>
        <taxon>Mycena</taxon>
    </lineage>
</organism>
<sequence length="176" mass="20163">MAAGDSDDVKPDVSKIKIAVEFNDRQLVFQYKKNKPLEKLLIIFCEKINIDRKTVKFEYDGTNVRGEVTAETVSFYIVNNAVPNLTKSFFKLEMEDNDVISGHIFQIFQNNRLDNFMRDMGYPEPAVTVLLMLECESIDRFTEFMGDTAVQKILLEAKQLGFYDDACIFAADDTNT</sequence>
<keyword evidence="2" id="KW-1185">Reference proteome</keyword>
<name>A0AAD7HLU3_9AGAR</name>
<comment type="caution">
    <text evidence="1">The sequence shown here is derived from an EMBL/GenBank/DDBJ whole genome shotgun (WGS) entry which is preliminary data.</text>
</comment>
<dbReference type="SUPFAM" id="SSF54236">
    <property type="entry name" value="Ubiquitin-like"/>
    <property type="match status" value="1"/>
</dbReference>
<dbReference type="AlphaFoldDB" id="A0AAD7HLU3"/>
<dbReference type="Proteomes" id="UP001215598">
    <property type="component" value="Unassembled WGS sequence"/>
</dbReference>
<dbReference type="Gene3D" id="3.10.20.90">
    <property type="entry name" value="Phosphatidylinositol 3-kinase Catalytic Subunit, Chain A, domain 1"/>
    <property type="match status" value="1"/>
</dbReference>
<reference evidence="1" key="1">
    <citation type="submission" date="2023-03" db="EMBL/GenBank/DDBJ databases">
        <title>Massive genome expansion in bonnet fungi (Mycena s.s.) driven by repeated elements and novel gene families across ecological guilds.</title>
        <authorList>
            <consortium name="Lawrence Berkeley National Laboratory"/>
            <person name="Harder C.B."/>
            <person name="Miyauchi S."/>
            <person name="Viragh M."/>
            <person name="Kuo A."/>
            <person name="Thoen E."/>
            <person name="Andreopoulos B."/>
            <person name="Lu D."/>
            <person name="Skrede I."/>
            <person name="Drula E."/>
            <person name="Henrissat B."/>
            <person name="Morin E."/>
            <person name="Kohler A."/>
            <person name="Barry K."/>
            <person name="LaButti K."/>
            <person name="Morin E."/>
            <person name="Salamov A."/>
            <person name="Lipzen A."/>
            <person name="Mereny Z."/>
            <person name="Hegedus B."/>
            <person name="Baldrian P."/>
            <person name="Stursova M."/>
            <person name="Weitz H."/>
            <person name="Taylor A."/>
            <person name="Grigoriev I.V."/>
            <person name="Nagy L.G."/>
            <person name="Martin F."/>
            <person name="Kauserud H."/>
        </authorList>
    </citation>
    <scope>NUCLEOTIDE SEQUENCE</scope>
    <source>
        <strain evidence="1">CBHHK182m</strain>
    </source>
</reference>
<dbReference type="EMBL" id="JARKIB010000212">
    <property type="protein sequence ID" value="KAJ7723230.1"/>
    <property type="molecule type" value="Genomic_DNA"/>
</dbReference>
<evidence type="ECO:0000313" key="1">
    <source>
        <dbReference type="EMBL" id="KAJ7723230.1"/>
    </source>
</evidence>
<dbReference type="CDD" id="cd01763">
    <property type="entry name" value="Ubl_SUMO_like"/>
    <property type="match status" value="1"/>
</dbReference>
<gene>
    <name evidence="1" type="ORF">B0H16DRAFT_1737297</name>
</gene>
<evidence type="ECO:0000313" key="2">
    <source>
        <dbReference type="Proteomes" id="UP001215598"/>
    </source>
</evidence>
<proteinExistence type="predicted"/>
<evidence type="ECO:0008006" key="3">
    <source>
        <dbReference type="Google" id="ProtNLM"/>
    </source>
</evidence>
<accession>A0AAD7HLU3</accession>